<comment type="caution">
    <text evidence="4">The sequence shown here is derived from an EMBL/GenBank/DDBJ whole genome shotgun (WGS) entry which is preliminary data.</text>
</comment>
<evidence type="ECO:0000313" key="4">
    <source>
        <dbReference type="EMBL" id="RUR70369.1"/>
    </source>
</evidence>
<dbReference type="Pfam" id="PF19305">
    <property type="entry name" value="MmgE_PrpD_C"/>
    <property type="match status" value="1"/>
</dbReference>
<evidence type="ECO:0000259" key="2">
    <source>
        <dbReference type="Pfam" id="PF03972"/>
    </source>
</evidence>
<dbReference type="Proteomes" id="UP000281118">
    <property type="component" value="Unassembled WGS sequence"/>
</dbReference>
<organism evidence="4 5">
    <name type="scientific">Variovorax guangxiensis</name>
    <dbReference type="NCBI Taxonomy" id="1775474"/>
    <lineage>
        <taxon>Bacteria</taxon>
        <taxon>Pseudomonadati</taxon>
        <taxon>Pseudomonadota</taxon>
        <taxon>Betaproteobacteria</taxon>
        <taxon>Burkholderiales</taxon>
        <taxon>Comamonadaceae</taxon>
        <taxon>Variovorax</taxon>
    </lineage>
</organism>
<dbReference type="InterPro" id="IPR045337">
    <property type="entry name" value="MmgE_PrpD_C"/>
</dbReference>
<dbReference type="PANTHER" id="PTHR16943">
    <property type="entry name" value="2-METHYLCITRATE DEHYDRATASE-RELATED"/>
    <property type="match status" value="1"/>
</dbReference>
<feature type="domain" description="MmgE/PrpD C-terminal" evidence="3">
    <location>
        <begin position="268"/>
        <end position="431"/>
    </location>
</feature>
<dbReference type="SUPFAM" id="SSF103378">
    <property type="entry name" value="2-methylcitrate dehydratase PrpD"/>
    <property type="match status" value="1"/>
</dbReference>
<evidence type="ECO:0000256" key="1">
    <source>
        <dbReference type="ARBA" id="ARBA00006174"/>
    </source>
</evidence>
<accession>A0A433MRD6</accession>
<dbReference type="InterPro" id="IPR042183">
    <property type="entry name" value="MmgE/PrpD_sf_1"/>
</dbReference>
<dbReference type="GO" id="GO:0016829">
    <property type="term" value="F:lyase activity"/>
    <property type="evidence" value="ECO:0007669"/>
    <property type="project" value="InterPro"/>
</dbReference>
<protein>
    <submittedName>
        <fullName evidence="4">MmgE/PrpD family protein</fullName>
    </submittedName>
</protein>
<dbReference type="Gene3D" id="3.30.1330.120">
    <property type="entry name" value="2-methylcitrate dehydratase PrpD"/>
    <property type="match status" value="1"/>
</dbReference>
<proteinExistence type="inferred from homology"/>
<gene>
    <name evidence="4" type="ORF">EJP67_25265</name>
</gene>
<sequence length="445" mass="47451">MHATETFARYATEFRQARLDDEVLHHAKRAVIDWHAALFPGLDVAPMPQLRALLADDLGRGRARLPDGRLAPARAAALLNGTAAHAAEVDDSFRDAMYHPGAATVAAALAIAQERGASGLDFLRGVVLGYEVSTRIGVTMGRAHYRHWHNTGTVGTFGAAASAAGLLGLHGAPFAHALATAATFAAGLQQAFRMDSMSKPLHAGRAAEGGVLAAQLAAQGVTGSLDVLDGEAGFGRAMSDGPDWSAVGDTLGRDFHIKRLTFKNHIGCGHTFAAIDGALELARRHGLRAADIRRVHVATYGPALDIACYEDPRTENEARFSMRFVVATALVHGSVRLAAYTPERLADADVRAMMARITAVVDPEIDAAFPGRRSARVEIETNDGQRHAWLQPDRKGDPELPLSDAELDDKFLELAAPVIGAERAQALLRNIWSLDKADGRQGLTA</sequence>
<dbReference type="Gene3D" id="1.10.4100.10">
    <property type="entry name" value="2-methylcitrate dehydratase PrpD"/>
    <property type="match status" value="1"/>
</dbReference>
<feature type="domain" description="MmgE/PrpD N-terminal" evidence="2">
    <location>
        <begin position="5"/>
        <end position="245"/>
    </location>
</feature>
<dbReference type="InterPro" id="IPR005656">
    <property type="entry name" value="MmgE_PrpD"/>
</dbReference>
<dbReference type="PANTHER" id="PTHR16943:SF8">
    <property type="entry name" value="2-METHYLCITRATE DEHYDRATASE"/>
    <property type="match status" value="1"/>
</dbReference>
<evidence type="ECO:0000313" key="5">
    <source>
        <dbReference type="Proteomes" id="UP000281118"/>
    </source>
</evidence>
<reference evidence="4 5" key="1">
    <citation type="submission" date="2018-12" db="EMBL/GenBank/DDBJ databases">
        <title>The genome sequences of Variovorax guangxiensis DSM 27352.</title>
        <authorList>
            <person name="Gao J."/>
            <person name="Sun J."/>
        </authorList>
    </citation>
    <scope>NUCLEOTIDE SEQUENCE [LARGE SCALE GENOMIC DNA]</scope>
    <source>
        <strain evidence="4 5">DSM 27352</strain>
    </source>
</reference>
<name>A0A433MRD6_9BURK</name>
<dbReference type="OrthoDB" id="9791416at2"/>
<dbReference type="InterPro" id="IPR036148">
    <property type="entry name" value="MmgE/PrpD_sf"/>
</dbReference>
<dbReference type="RefSeq" id="WP_126024494.1">
    <property type="nucleotide sequence ID" value="NZ_RXFT01000013.1"/>
</dbReference>
<dbReference type="InterPro" id="IPR042188">
    <property type="entry name" value="MmgE/PrpD_sf_2"/>
</dbReference>
<dbReference type="Pfam" id="PF03972">
    <property type="entry name" value="MmgE_PrpD_N"/>
    <property type="match status" value="1"/>
</dbReference>
<comment type="similarity">
    <text evidence="1">Belongs to the PrpD family.</text>
</comment>
<evidence type="ECO:0000259" key="3">
    <source>
        <dbReference type="Pfam" id="PF19305"/>
    </source>
</evidence>
<dbReference type="AlphaFoldDB" id="A0A433MRD6"/>
<dbReference type="EMBL" id="RXFT01000013">
    <property type="protein sequence ID" value="RUR70369.1"/>
    <property type="molecule type" value="Genomic_DNA"/>
</dbReference>
<dbReference type="InterPro" id="IPR045336">
    <property type="entry name" value="MmgE_PrpD_N"/>
</dbReference>